<sequence>MLLYIHGFNSSPFSDKAVMTAKYMALHHPSVTFHQPQLLNTPQAAMALLTTYVEAAIEANEPLAYIGSSLGGYFASYLAETYGGRAVLVNPAVKPFELFDEFMGPQFNPYTKQHYVVLPEHKAEVAEFNTTIIHNPDRFLVLLQTGDEVLDYREALNKYHHCQLRIEAGGDHSFMGYASHLQTVSQFLQLP</sequence>
<evidence type="ECO:0000313" key="1">
    <source>
        <dbReference type="EMBL" id="SUI58378.1"/>
    </source>
</evidence>
<dbReference type="Gene3D" id="3.40.50.1820">
    <property type="entry name" value="alpha/beta hydrolase"/>
    <property type="match status" value="1"/>
</dbReference>
<organism evidence="1 2">
    <name type="scientific">Shewanella morhuae</name>
    <dbReference type="NCBI Taxonomy" id="365591"/>
    <lineage>
        <taxon>Bacteria</taxon>
        <taxon>Pseudomonadati</taxon>
        <taxon>Pseudomonadota</taxon>
        <taxon>Gammaproteobacteria</taxon>
        <taxon>Alteromonadales</taxon>
        <taxon>Shewanellaceae</taxon>
        <taxon>Shewanella</taxon>
    </lineage>
</organism>
<dbReference type="AlphaFoldDB" id="A0A379ZCE4"/>
<dbReference type="RefSeq" id="WP_115405141.1">
    <property type="nucleotide sequence ID" value="NZ_UGYV01000001.1"/>
</dbReference>
<dbReference type="Pfam" id="PF05728">
    <property type="entry name" value="UPF0227"/>
    <property type="match status" value="1"/>
</dbReference>
<gene>
    <name evidence="1" type="ORF">NCTC10736_00019</name>
</gene>
<reference evidence="1 2" key="1">
    <citation type="submission" date="2018-06" db="EMBL/GenBank/DDBJ databases">
        <authorList>
            <consortium name="Pathogen Informatics"/>
            <person name="Doyle S."/>
        </authorList>
    </citation>
    <scope>NUCLEOTIDE SEQUENCE [LARGE SCALE GENOMIC DNA]</scope>
    <source>
        <strain evidence="1 2">NCTC10736</strain>
    </source>
</reference>
<proteinExistence type="predicted"/>
<protein>
    <submittedName>
        <fullName evidence="1">Esterase YqiA</fullName>
    </submittedName>
</protein>
<dbReference type="PANTHER" id="PTHR35602">
    <property type="entry name" value="ESTERASE YQIA-RELATED"/>
    <property type="match status" value="1"/>
</dbReference>
<name>A0A379ZCE4_9GAMM</name>
<dbReference type="PANTHER" id="PTHR35602:SF3">
    <property type="entry name" value="ESTERASE YQIA"/>
    <property type="match status" value="1"/>
</dbReference>
<evidence type="ECO:0000313" key="2">
    <source>
        <dbReference type="Proteomes" id="UP000255061"/>
    </source>
</evidence>
<dbReference type="InterPro" id="IPR008886">
    <property type="entry name" value="UPF0227/Esterase_YqiA"/>
</dbReference>
<accession>A0A379ZCE4</accession>
<dbReference type="Proteomes" id="UP000255061">
    <property type="component" value="Unassembled WGS sequence"/>
</dbReference>
<dbReference type="SUPFAM" id="SSF53474">
    <property type="entry name" value="alpha/beta-Hydrolases"/>
    <property type="match status" value="1"/>
</dbReference>
<dbReference type="InterPro" id="IPR029058">
    <property type="entry name" value="AB_hydrolase_fold"/>
</dbReference>
<dbReference type="EMBL" id="UGYV01000001">
    <property type="protein sequence ID" value="SUI58378.1"/>
    <property type="molecule type" value="Genomic_DNA"/>
</dbReference>